<name>A0ABX1CFR4_9ACTN</name>
<keyword evidence="1" id="KW-0175">Coiled coil</keyword>
<accession>A0ABX1CFR4</accession>
<dbReference type="Proteomes" id="UP000727056">
    <property type="component" value="Unassembled WGS sequence"/>
</dbReference>
<reference evidence="4 5" key="1">
    <citation type="submission" date="2020-03" db="EMBL/GenBank/DDBJ databases">
        <title>Draft genome of Streptomyces sp. ventii, isolated from the Axial Seamount in the Pacific Ocean, and resequencing of the two type strains Streptomyces lonarensis strain NCL 716 and Streptomyces bohaiensis strain 11A07.</title>
        <authorList>
            <person name="Loughran R.M."/>
            <person name="Pfannmuller K.M."/>
            <person name="Wasson B.J."/>
            <person name="Deadmond M.C."/>
            <person name="Paddock B.E."/>
            <person name="Koyack M.J."/>
            <person name="Gallegos D.A."/>
            <person name="Mitchell E.A."/>
            <person name="Ushijima B."/>
            <person name="Saw J.H."/>
            <person name="Mcphail K.L."/>
            <person name="Videau P."/>
        </authorList>
    </citation>
    <scope>NUCLEOTIDE SEQUENCE [LARGE SCALE GENOMIC DNA]</scope>
    <source>
        <strain evidence="4 5">11A07</strain>
    </source>
</reference>
<feature type="compositionally biased region" description="Low complexity" evidence="2">
    <location>
        <begin position="70"/>
        <end position="91"/>
    </location>
</feature>
<evidence type="ECO:0000313" key="4">
    <source>
        <dbReference type="EMBL" id="NJQ17896.1"/>
    </source>
</evidence>
<organism evidence="4 5">
    <name type="scientific">Streptomyces bohaiensis</name>
    <dbReference type="NCBI Taxonomy" id="1431344"/>
    <lineage>
        <taxon>Bacteria</taxon>
        <taxon>Bacillati</taxon>
        <taxon>Actinomycetota</taxon>
        <taxon>Actinomycetes</taxon>
        <taxon>Kitasatosporales</taxon>
        <taxon>Streptomycetaceae</taxon>
        <taxon>Streptomyces</taxon>
    </lineage>
</organism>
<feature type="coiled-coil region" evidence="1">
    <location>
        <begin position="124"/>
        <end position="151"/>
    </location>
</feature>
<evidence type="ECO:0008006" key="6">
    <source>
        <dbReference type="Google" id="ProtNLM"/>
    </source>
</evidence>
<protein>
    <recommendedName>
        <fullName evidence="6">Glycoside hydrolase</fullName>
    </recommendedName>
</protein>
<evidence type="ECO:0000256" key="3">
    <source>
        <dbReference type="SAM" id="SignalP"/>
    </source>
</evidence>
<sequence length="166" mass="17178">MSPRRPWPRPFVTCALALTLTAGPAGTPLVPAAAARHQPGTQQPADPGGEEPAESAQADRATAGPDAEDPGAGRPTAPAEPGTGPEPGAAPQERDAAAVLSRLRDLYREIGAAEEAARVGQERLRAQERRVAGVSAELAEARDALAAARAAAGRLARAEYRAARRW</sequence>
<feature type="signal peptide" evidence="3">
    <location>
        <begin position="1"/>
        <end position="25"/>
    </location>
</feature>
<proteinExistence type="predicted"/>
<evidence type="ECO:0000256" key="1">
    <source>
        <dbReference type="SAM" id="Coils"/>
    </source>
</evidence>
<feature type="region of interest" description="Disordered" evidence="2">
    <location>
        <begin position="23"/>
        <end position="97"/>
    </location>
</feature>
<evidence type="ECO:0000313" key="5">
    <source>
        <dbReference type="Proteomes" id="UP000727056"/>
    </source>
</evidence>
<keyword evidence="5" id="KW-1185">Reference proteome</keyword>
<keyword evidence="3" id="KW-0732">Signal</keyword>
<feature type="chain" id="PRO_5045382079" description="Glycoside hydrolase" evidence="3">
    <location>
        <begin position="26"/>
        <end position="166"/>
    </location>
</feature>
<dbReference type="RefSeq" id="WP_168090510.1">
    <property type="nucleotide sequence ID" value="NZ_JAAVJC010000464.1"/>
</dbReference>
<comment type="caution">
    <text evidence="4">The sequence shown here is derived from an EMBL/GenBank/DDBJ whole genome shotgun (WGS) entry which is preliminary data.</text>
</comment>
<dbReference type="EMBL" id="JAAVJC010000464">
    <property type="protein sequence ID" value="NJQ17896.1"/>
    <property type="molecule type" value="Genomic_DNA"/>
</dbReference>
<evidence type="ECO:0000256" key="2">
    <source>
        <dbReference type="SAM" id="MobiDB-lite"/>
    </source>
</evidence>
<gene>
    <name evidence="4" type="ORF">HCN52_23935</name>
</gene>